<sequence>CCRDIRVLCHDIQDFITKSLDVHTTKKENLDSLSYFQENQETESWSNFAISDKKPRFTSYFQENQETESWSNFAISDNFKNKENQDFKSWKYWSEKPNLVTKAYWISCTTLNEPILRPNGSQDQVLEKMAH</sequence>
<name>A0A9D3VRK9_9ROSI</name>
<accession>A0A9D3VRK9</accession>
<evidence type="ECO:0000313" key="1">
    <source>
        <dbReference type="EMBL" id="KAH1091663.1"/>
    </source>
</evidence>
<feature type="non-terminal residue" evidence="1">
    <location>
        <position position="1"/>
    </location>
</feature>
<evidence type="ECO:0000313" key="2">
    <source>
        <dbReference type="Proteomes" id="UP000828251"/>
    </source>
</evidence>
<gene>
    <name evidence="1" type="ORF">J1N35_018920</name>
</gene>
<proteinExistence type="predicted"/>
<dbReference type="Proteomes" id="UP000828251">
    <property type="component" value="Unassembled WGS sequence"/>
</dbReference>
<dbReference type="AlphaFoldDB" id="A0A9D3VRK9"/>
<comment type="caution">
    <text evidence="1">The sequence shown here is derived from an EMBL/GenBank/DDBJ whole genome shotgun (WGS) entry which is preliminary data.</text>
</comment>
<keyword evidence="2" id="KW-1185">Reference proteome</keyword>
<organism evidence="1 2">
    <name type="scientific">Gossypium stocksii</name>
    <dbReference type="NCBI Taxonomy" id="47602"/>
    <lineage>
        <taxon>Eukaryota</taxon>
        <taxon>Viridiplantae</taxon>
        <taxon>Streptophyta</taxon>
        <taxon>Embryophyta</taxon>
        <taxon>Tracheophyta</taxon>
        <taxon>Spermatophyta</taxon>
        <taxon>Magnoliopsida</taxon>
        <taxon>eudicotyledons</taxon>
        <taxon>Gunneridae</taxon>
        <taxon>Pentapetalae</taxon>
        <taxon>rosids</taxon>
        <taxon>malvids</taxon>
        <taxon>Malvales</taxon>
        <taxon>Malvaceae</taxon>
        <taxon>Malvoideae</taxon>
        <taxon>Gossypium</taxon>
    </lineage>
</organism>
<protein>
    <submittedName>
        <fullName evidence="1">Uncharacterized protein</fullName>
    </submittedName>
</protein>
<reference evidence="1 2" key="1">
    <citation type="journal article" date="2021" name="Plant Biotechnol. J.">
        <title>Multi-omics assisted identification of the key and species-specific regulatory components of drought-tolerant mechanisms in Gossypium stocksii.</title>
        <authorList>
            <person name="Yu D."/>
            <person name="Ke L."/>
            <person name="Zhang D."/>
            <person name="Wu Y."/>
            <person name="Sun Y."/>
            <person name="Mei J."/>
            <person name="Sun J."/>
            <person name="Sun Y."/>
        </authorList>
    </citation>
    <scope>NUCLEOTIDE SEQUENCE [LARGE SCALE GENOMIC DNA]</scope>
    <source>
        <strain evidence="2">cv. E1</strain>
        <tissue evidence="1">Leaf</tissue>
    </source>
</reference>
<dbReference type="EMBL" id="JAIQCV010000006">
    <property type="protein sequence ID" value="KAH1091663.1"/>
    <property type="molecule type" value="Genomic_DNA"/>
</dbReference>